<name>A0AAV1FX65_XYRNO</name>
<comment type="similarity">
    <text evidence="3">Belongs to the DNase II family.</text>
</comment>
<dbReference type="GO" id="GO:0005764">
    <property type="term" value="C:lysosome"/>
    <property type="evidence" value="ECO:0007669"/>
    <property type="project" value="UniProtKB-SubCell"/>
</dbReference>
<evidence type="ECO:0000256" key="16">
    <source>
        <dbReference type="ARBA" id="ARBA00041918"/>
    </source>
</evidence>
<evidence type="ECO:0000256" key="13">
    <source>
        <dbReference type="ARBA" id="ARBA00023228"/>
    </source>
</evidence>
<dbReference type="GO" id="GO:0004531">
    <property type="term" value="F:deoxyribonuclease II activity"/>
    <property type="evidence" value="ECO:0007669"/>
    <property type="project" value="UniProtKB-EC"/>
</dbReference>
<keyword evidence="12" id="KW-0325">Glycoprotein</keyword>
<dbReference type="EMBL" id="OY660873">
    <property type="protein sequence ID" value="CAJ1064817.1"/>
    <property type="molecule type" value="Genomic_DNA"/>
</dbReference>
<evidence type="ECO:0000256" key="19">
    <source>
        <dbReference type="SAM" id="SignalP"/>
    </source>
</evidence>
<evidence type="ECO:0000313" key="20">
    <source>
        <dbReference type="EMBL" id="CAJ1064817.1"/>
    </source>
</evidence>
<evidence type="ECO:0000256" key="5">
    <source>
        <dbReference type="ARBA" id="ARBA00022473"/>
    </source>
</evidence>
<sequence>MWRLVLALTLLCSRSEGAVSCKDDNGAAVNWYILYKTPNLQDQHLSGLEYVYMDDRGQREMGSSTTNFKGINHPEGVLANTLRPLFTPIRQMPSNFGFISYSDQPPGSSASPEFGHSKGVLMVDSTGSGVWLLHSTPQFPFRRDQNSFWPNSGASNAQTFICVTFLYPEFSKIGLHLQYIGAFPFEHDIPPGFHQELRDAVNWVKSNPSNNFQELTSTNLNLKFHSIAKQQLDESKREGPAVGDLYVTIGQLINSDVDVQSWGCQPDRKPSYCVKNQPKVYNVKNVWTRLGNWKPTRDHSKWCVSRDVNNHWTCLSDMNRSTSQYKRRGGALCFRNAAVKTFFRAFAHGTEDCSTPNIMDTLNTDCDASMDTSP</sequence>
<comment type="subcellular location">
    <subcellularLocation>
        <location evidence="2">Lysosome</location>
    </subcellularLocation>
</comment>
<keyword evidence="21" id="KW-1185">Reference proteome</keyword>
<keyword evidence="13" id="KW-0458">Lysosome</keyword>
<organism evidence="20 21">
    <name type="scientific">Xyrichtys novacula</name>
    <name type="common">Pearly razorfish</name>
    <name type="synonym">Hemipteronotus novacula</name>
    <dbReference type="NCBI Taxonomy" id="13765"/>
    <lineage>
        <taxon>Eukaryota</taxon>
        <taxon>Metazoa</taxon>
        <taxon>Chordata</taxon>
        <taxon>Craniata</taxon>
        <taxon>Vertebrata</taxon>
        <taxon>Euteleostomi</taxon>
        <taxon>Actinopterygii</taxon>
        <taxon>Neopterygii</taxon>
        <taxon>Teleostei</taxon>
        <taxon>Neoteleostei</taxon>
        <taxon>Acanthomorphata</taxon>
        <taxon>Eupercaria</taxon>
        <taxon>Labriformes</taxon>
        <taxon>Labridae</taxon>
        <taxon>Xyrichtys</taxon>
    </lineage>
</organism>
<gene>
    <name evidence="20" type="ORF">XNOV1_A038693</name>
</gene>
<keyword evidence="9" id="KW-0255">Endonuclease</keyword>
<evidence type="ECO:0000256" key="1">
    <source>
        <dbReference type="ARBA" id="ARBA00000447"/>
    </source>
</evidence>
<evidence type="ECO:0000256" key="15">
    <source>
        <dbReference type="ARBA" id="ARBA00041393"/>
    </source>
</evidence>
<dbReference type="EC" id="3.1.22.1" evidence="4"/>
<dbReference type="AlphaFoldDB" id="A0AAV1FX65"/>
<keyword evidence="6" id="KW-0053">Apoptosis</keyword>
<comment type="function">
    <text evidence="18">Hydrolyzes DNA under acidic conditions with a preference for double-stranded DNA. Plays a major role in the clearance of nucleic acids generated through apoptosis, hence preventing autoinflammation. Necessary for proper fetal development and for definitive erythropoiesis in fetal liver and bone marrow, where it degrades nuclear DNA expelled from erythroid precursor cells.</text>
</comment>
<dbReference type="InterPro" id="IPR004947">
    <property type="entry name" value="DNase_II"/>
</dbReference>
<protein>
    <recommendedName>
        <fullName evidence="14">Deoxyribonuclease-2-alpha</fullName>
        <ecNumber evidence="4">3.1.22.1</ecNumber>
    </recommendedName>
    <alternativeName>
        <fullName evidence="15">Acid DNase</fullName>
    </alternativeName>
    <alternativeName>
        <fullName evidence="17">Deoxyribonuclease II alpha</fullName>
    </alternativeName>
    <alternativeName>
        <fullName evidence="16">Lysosomal DNase II</fullName>
    </alternativeName>
</protein>
<evidence type="ECO:0000256" key="8">
    <source>
        <dbReference type="ARBA" id="ARBA00022729"/>
    </source>
</evidence>
<dbReference type="PANTHER" id="PTHR10858">
    <property type="entry name" value="DEOXYRIBONUCLEASE II"/>
    <property type="match status" value="1"/>
</dbReference>
<dbReference type="GO" id="GO:0006309">
    <property type="term" value="P:apoptotic DNA fragmentation"/>
    <property type="evidence" value="ECO:0007669"/>
    <property type="project" value="TreeGrafter"/>
</dbReference>
<evidence type="ECO:0000313" key="21">
    <source>
        <dbReference type="Proteomes" id="UP001178508"/>
    </source>
</evidence>
<evidence type="ECO:0000256" key="9">
    <source>
        <dbReference type="ARBA" id="ARBA00022759"/>
    </source>
</evidence>
<proteinExistence type="inferred from homology"/>
<evidence type="ECO:0000256" key="12">
    <source>
        <dbReference type="ARBA" id="ARBA00023180"/>
    </source>
</evidence>
<keyword evidence="5" id="KW-0217">Developmental protein</keyword>
<accession>A0AAV1FX65</accession>
<dbReference type="CDD" id="cd09120">
    <property type="entry name" value="PLDc_DNaseII_1"/>
    <property type="match status" value="1"/>
</dbReference>
<keyword evidence="10" id="KW-0378">Hydrolase</keyword>
<evidence type="ECO:0000256" key="17">
    <source>
        <dbReference type="ARBA" id="ARBA00043033"/>
    </source>
</evidence>
<evidence type="ECO:0000256" key="11">
    <source>
        <dbReference type="ARBA" id="ARBA00023157"/>
    </source>
</evidence>
<evidence type="ECO:0000256" key="2">
    <source>
        <dbReference type="ARBA" id="ARBA00004371"/>
    </source>
</evidence>
<feature type="signal peptide" evidence="19">
    <location>
        <begin position="1"/>
        <end position="17"/>
    </location>
</feature>
<dbReference type="PANTHER" id="PTHR10858:SF9">
    <property type="entry name" value="DEOXYRIBONUCLEASE-2-ALPHA"/>
    <property type="match status" value="1"/>
</dbReference>
<evidence type="ECO:0000256" key="4">
    <source>
        <dbReference type="ARBA" id="ARBA00012036"/>
    </source>
</evidence>
<reference evidence="20" key="1">
    <citation type="submission" date="2023-08" db="EMBL/GenBank/DDBJ databases">
        <authorList>
            <person name="Alioto T."/>
            <person name="Alioto T."/>
            <person name="Gomez Garrido J."/>
        </authorList>
    </citation>
    <scope>NUCLEOTIDE SEQUENCE</scope>
</reference>
<evidence type="ECO:0000256" key="3">
    <source>
        <dbReference type="ARBA" id="ARBA00007527"/>
    </source>
</evidence>
<comment type="catalytic activity">
    <reaction evidence="1">
        <text>Endonucleolytic cleavage to nucleoside 3'-phosphates and 3'-phosphooligonucleotide end-products.</text>
        <dbReference type="EC" id="3.1.22.1"/>
    </reaction>
</comment>
<evidence type="ECO:0000256" key="7">
    <source>
        <dbReference type="ARBA" id="ARBA00022722"/>
    </source>
</evidence>
<evidence type="ECO:0000256" key="6">
    <source>
        <dbReference type="ARBA" id="ARBA00022703"/>
    </source>
</evidence>
<evidence type="ECO:0000256" key="18">
    <source>
        <dbReference type="ARBA" id="ARBA00045381"/>
    </source>
</evidence>
<keyword evidence="8 19" id="KW-0732">Signal</keyword>
<keyword evidence="11" id="KW-1015">Disulfide bond</keyword>
<evidence type="ECO:0000256" key="14">
    <source>
        <dbReference type="ARBA" id="ARBA00039868"/>
    </source>
</evidence>
<evidence type="ECO:0000256" key="10">
    <source>
        <dbReference type="ARBA" id="ARBA00022801"/>
    </source>
</evidence>
<dbReference type="Pfam" id="PF03265">
    <property type="entry name" value="DNase_II"/>
    <property type="match status" value="1"/>
</dbReference>
<dbReference type="Proteomes" id="UP001178508">
    <property type="component" value="Chromosome 10"/>
</dbReference>
<keyword evidence="7" id="KW-0540">Nuclease</keyword>
<feature type="chain" id="PRO_5043965144" description="Deoxyribonuclease-2-alpha" evidence="19">
    <location>
        <begin position="18"/>
        <end position="374"/>
    </location>
</feature>